<keyword evidence="2" id="KW-1185">Reference proteome</keyword>
<dbReference type="KEGG" id="ffu:CLAFUR5_07188"/>
<sequence>MEAIAETDLDEIRRLQQAGATAPYIVPLGEHCSTPYLKTLATMRRAWIAYHEALKTPSFQAEDPFATMPTESGLQAFLLYIVMTRKGKTGGRLCTSTLKKYLINFSKLRHSRLGKTSDRAICKRITGYINHHLVKRGASQDSMPRPPATAPVIIDACDEHEFEHPRARLQLSLAILILMYFGVRPGEIVEASCHPGSNEGILYKGLSILVLNNVDGRRRLVVEVLLRNRKGVRSKRIKDLSMFLLEDFERPEMCPVAQVLALAIADHALDSIDTLDDLKARTTWIRIRESAKEVPVLRRLVGPRQAVSDNRILKAGSLA</sequence>
<reference evidence="1" key="1">
    <citation type="submission" date="2021-12" db="EMBL/GenBank/DDBJ databases">
        <authorList>
            <person name="Zaccaron A."/>
            <person name="Stergiopoulos I."/>
        </authorList>
    </citation>
    <scope>NUCLEOTIDE SEQUENCE</scope>
    <source>
        <strain evidence="1">Race5_Kim</strain>
    </source>
</reference>
<evidence type="ECO:0000313" key="2">
    <source>
        <dbReference type="Proteomes" id="UP000756132"/>
    </source>
</evidence>
<accession>A0A9Q8LJP5</accession>
<dbReference type="PANTHER" id="PTHR37535">
    <property type="entry name" value="FLUG DOMAIN PROTEIN"/>
    <property type="match status" value="1"/>
</dbReference>
<dbReference type="GeneID" id="71987066"/>
<evidence type="ECO:0000313" key="1">
    <source>
        <dbReference type="EMBL" id="UJO18444.1"/>
    </source>
</evidence>
<reference evidence="1" key="2">
    <citation type="journal article" date="2022" name="Microb. Genom.">
        <title>A chromosome-scale genome assembly of the tomato pathogen Cladosporium fulvum reveals a compartmentalized genome architecture and the presence of a dispensable chromosome.</title>
        <authorList>
            <person name="Zaccaron A.Z."/>
            <person name="Chen L.H."/>
            <person name="Samaras A."/>
            <person name="Stergiopoulos I."/>
        </authorList>
    </citation>
    <scope>NUCLEOTIDE SEQUENCE</scope>
    <source>
        <strain evidence="1">Race5_Kim</strain>
    </source>
</reference>
<dbReference type="Pfam" id="PF11917">
    <property type="entry name" value="DUF3435"/>
    <property type="match status" value="1"/>
</dbReference>
<proteinExistence type="predicted"/>
<dbReference type="OrthoDB" id="3943630at2759"/>
<dbReference type="EMBL" id="CP090168">
    <property type="protein sequence ID" value="UJO18444.1"/>
    <property type="molecule type" value="Genomic_DNA"/>
</dbReference>
<dbReference type="InterPro" id="IPR021842">
    <property type="entry name" value="DUF3435"/>
</dbReference>
<protein>
    <submittedName>
        <fullName evidence="1">Uncharacterized protein</fullName>
    </submittedName>
</protein>
<dbReference type="AlphaFoldDB" id="A0A9Q8LJP5"/>
<dbReference type="PANTHER" id="PTHR37535:SF4">
    <property type="entry name" value="FLUG DOMAIN-CONTAINING PROTEIN"/>
    <property type="match status" value="1"/>
</dbReference>
<dbReference type="Proteomes" id="UP000756132">
    <property type="component" value="Chromosome 6"/>
</dbReference>
<dbReference type="RefSeq" id="XP_047762810.1">
    <property type="nucleotide sequence ID" value="XM_047906336.1"/>
</dbReference>
<name>A0A9Q8LJP5_PASFU</name>
<organism evidence="1 2">
    <name type="scientific">Passalora fulva</name>
    <name type="common">Tomato leaf mold</name>
    <name type="synonym">Cladosporium fulvum</name>
    <dbReference type="NCBI Taxonomy" id="5499"/>
    <lineage>
        <taxon>Eukaryota</taxon>
        <taxon>Fungi</taxon>
        <taxon>Dikarya</taxon>
        <taxon>Ascomycota</taxon>
        <taxon>Pezizomycotina</taxon>
        <taxon>Dothideomycetes</taxon>
        <taxon>Dothideomycetidae</taxon>
        <taxon>Mycosphaerellales</taxon>
        <taxon>Mycosphaerellaceae</taxon>
        <taxon>Fulvia</taxon>
    </lineage>
</organism>
<gene>
    <name evidence="1" type="ORF">CLAFUR5_07188</name>
</gene>